<evidence type="ECO:0000313" key="1">
    <source>
        <dbReference type="EMBL" id="AFY82587.1"/>
    </source>
</evidence>
<gene>
    <name evidence="1" type="ORF">Oscil6304_2991</name>
</gene>
<proteinExistence type="predicted"/>
<name>K9TI99_9CYAN</name>
<evidence type="ECO:0000313" key="2">
    <source>
        <dbReference type="Proteomes" id="UP000010367"/>
    </source>
</evidence>
<dbReference type="EMBL" id="CP003607">
    <property type="protein sequence ID" value="AFY82587.1"/>
    <property type="molecule type" value="Genomic_DNA"/>
</dbReference>
<accession>K9TI99</accession>
<dbReference type="HOGENOM" id="CLU_2771874_0_0_3"/>
<dbReference type="Proteomes" id="UP000010367">
    <property type="component" value="Chromosome"/>
</dbReference>
<keyword evidence="2" id="KW-1185">Reference proteome</keyword>
<protein>
    <submittedName>
        <fullName evidence="1">Uncharacterized protein</fullName>
    </submittedName>
</protein>
<dbReference type="InParanoid" id="K9TI99"/>
<reference evidence="1 2" key="1">
    <citation type="submission" date="2012-06" db="EMBL/GenBank/DDBJ databases">
        <title>Finished chromosome of genome of Oscillatoria acuminata PCC 6304.</title>
        <authorList>
            <consortium name="US DOE Joint Genome Institute"/>
            <person name="Gugger M."/>
            <person name="Coursin T."/>
            <person name="Rippka R."/>
            <person name="Tandeau De Marsac N."/>
            <person name="Huntemann M."/>
            <person name="Wei C.-L."/>
            <person name="Han J."/>
            <person name="Detter J.C."/>
            <person name="Han C."/>
            <person name="Tapia R."/>
            <person name="Davenport K."/>
            <person name="Daligault H."/>
            <person name="Erkkila T."/>
            <person name="Gu W."/>
            <person name="Munk A.C.C."/>
            <person name="Teshima H."/>
            <person name="Xu Y."/>
            <person name="Chain P."/>
            <person name="Chen A."/>
            <person name="Krypides N."/>
            <person name="Mavromatis K."/>
            <person name="Markowitz V."/>
            <person name="Szeto E."/>
            <person name="Ivanova N."/>
            <person name="Mikhailova N."/>
            <person name="Ovchinnikova G."/>
            <person name="Pagani I."/>
            <person name="Pati A."/>
            <person name="Goodwin L."/>
            <person name="Peters L."/>
            <person name="Pitluck S."/>
            <person name="Woyke T."/>
            <person name="Kerfeld C."/>
        </authorList>
    </citation>
    <scope>NUCLEOTIDE SEQUENCE [LARGE SCALE GENOMIC DNA]</scope>
    <source>
        <strain evidence="1 2">PCC 6304</strain>
    </source>
</reference>
<dbReference type="AlphaFoldDB" id="K9TI99"/>
<sequence>MLIPASSNKKIGLFSLSRQDIYSLYGIRFLKVYKNPHPEGWGYTDEARLRGLKRKSTFYNRIWYYTSLS</sequence>
<organism evidence="1 2">
    <name type="scientific">Oscillatoria acuminata PCC 6304</name>
    <dbReference type="NCBI Taxonomy" id="56110"/>
    <lineage>
        <taxon>Bacteria</taxon>
        <taxon>Bacillati</taxon>
        <taxon>Cyanobacteriota</taxon>
        <taxon>Cyanophyceae</taxon>
        <taxon>Oscillatoriophycideae</taxon>
        <taxon>Oscillatoriales</taxon>
        <taxon>Oscillatoriaceae</taxon>
        <taxon>Oscillatoria</taxon>
    </lineage>
</organism>
<dbReference type="KEGG" id="oac:Oscil6304_2991"/>